<sequence>MRFGLWLSIVVLLVVPARAEMPAGLRILPRVYQEEFHLRSSGPPAIKGWMQEDPDAAAMLAAAGCETLGFSCAGEAGDASDIVRYVRPEAVAAGYRGTATLTHVRGDRTYAKFMAPPGFVTCRAGIFLKQGAISPGATFAGAIQRSGHDGLAVYADLGEGGEPRFIEFKLLIQYVAAAGAERRSCWPDLTLVFLCRPTGCRASRAYPETYLR</sequence>
<gene>
    <name evidence="1" type="ORF">SAMN02745157_2414</name>
</gene>
<accession>A0A1M5CNV9</accession>
<proteinExistence type="predicted"/>
<name>A0A1M5CNV9_9HYPH</name>
<evidence type="ECO:0000313" key="1">
    <source>
        <dbReference type="EMBL" id="SHF56400.1"/>
    </source>
</evidence>
<dbReference type="RefSeq" id="WP_073053110.1">
    <property type="nucleotide sequence ID" value="NZ_FQUP01000002.1"/>
</dbReference>
<dbReference type="OrthoDB" id="8419624at2"/>
<organism evidence="1 2">
    <name type="scientific">Kaistia soli DSM 19436</name>
    <dbReference type="NCBI Taxonomy" id="1122133"/>
    <lineage>
        <taxon>Bacteria</taxon>
        <taxon>Pseudomonadati</taxon>
        <taxon>Pseudomonadota</taxon>
        <taxon>Alphaproteobacteria</taxon>
        <taxon>Hyphomicrobiales</taxon>
        <taxon>Kaistiaceae</taxon>
        <taxon>Kaistia</taxon>
    </lineage>
</organism>
<dbReference type="AlphaFoldDB" id="A0A1M5CNV9"/>
<reference evidence="1 2" key="1">
    <citation type="submission" date="2016-11" db="EMBL/GenBank/DDBJ databases">
        <authorList>
            <person name="Jaros S."/>
            <person name="Januszkiewicz K."/>
            <person name="Wedrychowicz H."/>
        </authorList>
    </citation>
    <scope>NUCLEOTIDE SEQUENCE [LARGE SCALE GENOMIC DNA]</scope>
    <source>
        <strain evidence="1 2">DSM 19436</strain>
    </source>
</reference>
<dbReference type="EMBL" id="FQUP01000002">
    <property type="protein sequence ID" value="SHF56400.1"/>
    <property type="molecule type" value="Genomic_DNA"/>
</dbReference>
<evidence type="ECO:0000313" key="2">
    <source>
        <dbReference type="Proteomes" id="UP000184485"/>
    </source>
</evidence>
<dbReference type="Proteomes" id="UP000184485">
    <property type="component" value="Unassembled WGS sequence"/>
</dbReference>
<dbReference type="STRING" id="1122133.SAMN02745157_2414"/>
<keyword evidence="2" id="KW-1185">Reference proteome</keyword>
<protein>
    <submittedName>
        <fullName evidence="1">Uncharacterized protein</fullName>
    </submittedName>
</protein>